<dbReference type="CDD" id="cd20298">
    <property type="entry name" value="cupin_UAH"/>
    <property type="match status" value="1"/>
</dbReference>
<dbReference type="GO" id="GO:0050385">
    <property type="term" value="F:ureidoglycolate lyase activity"/>
    <property type="evidence" value="ECO:0007669"/>
    <property type="project" value="UniProtKB-EC"/>
</dbReference>
<evidence type="ECO:0000256" key="4">
    <source>
        <dbReference type="ARBA" id="ARBA00047684"/>
    </source>
</evidence>
<dbReference type="Proteomes" id="UP000800235">
    <property type="component" value="Unassembled WGS sequence"/>
</dbReference>
<organism evidence="6 7">
    <name type="scientific">Tothia fuscella</name>
    <dbReference type="NCBI Taxonomy" id="1048955"/>
    <lineage>
        <taxon>Eukaryota</taxon>
        <taxon>Fungi</taxon>
        <taxon>Dikarya</taxon>
        <taxon>Ascomycota</taxon>
        <taxon>Pezizomycotina</taxon>
        <taxon>Dothideomycetes</taxon>
        <taxon>Pleosporomycetidae</taxon>
        <taxon>Venturiales</taxon>
        <taxon>Cylindrosympodiaceae</taxon>
        <taxon>Tothia</taxon>
    </lineage>
</organism>
<protein>
    <submittedName>
        <fullName evidence="6">Ureidoglycolate hydrolase</fullName>
    </submittedName>
</protein>
<dbReference type="InterPro" id="IPR011051">
    <property type="entry name" value="RmlC_Cupin_sf"/>
</dbReference>
<evidence type="ECO:0000256" key="2">
    <source>
        <dbReference type="ARBA" id="ARBA00022631"/>
    </source>
</evidence>
<dbReference type="InterPro" id="IPR024060">
    <property type="entry name" value="Ureidoglycolate_lyase_dom_sf"/>
</dbReference>
<dbReference type="PANTHER" id="PTHR21221:SF1">
    <property type="entry name" value="UREIDOGLYCOLATE LYASE"/>
    <property type="match status" value="1"/>
</dbReference>
<name>A0A9P4NY25_9PEZI</name>
<dbReference type="OrthoDB" id="10266039at2759"/>
<dbReference type="InterPro" id="IPR047233">
    <property type="entry name" value="UAH_cupin"/>
</dbReference>
<evidence type="ECO:0000256" key="3">
    <source>
        <dbReference type="ARBA" id="ARBA00023239"/>
    </source>
</evidence>
<dbReference type="InterPro" id="IPR007247">
    <property type="entry name" value="Ureidogly_lyase"/>
</dbReference>
<proteinExistence type="predicted"/>
<comment type="caution">
    <text evidence="6">The sequence shown here is derived from an EMBL/GenBank/DDBJ whole genome shotgun (WGS) entry which is preliminary data.</text>
</comment>
<dbReference type="SUPFAM" id="SSF51182">
    <property type="entry name" value="RmlC-like cupins"/>
    <property type="match status" value="1"/>
</dbReference>
<dbReference type="GO" id="GO:0006144">
    <property type="term" value="P:purine nucleobase metabolic process"/>
    <property type="evidence" value="ECO:0007669"/>
    <property type="project" value="UniProtKB-KW"/>
</dbReference>
<feature type="region of interest" description="Disordered" evidence="5">
    <location>
        <begin position="187"/>
        <end position="215"/>
    </location>
</feature>
<accession>A0A9P4NY25</accession>
<sequence length="301" mass="32837">MPSSIPSPARSIPIEPLSSHTFSPFGQVIQNPSLSPHPTKNAQTTANQGTALKYIDVANLIDYYPLAPSKKPARAVINMFVCSPRKLRVGKRRSGEGNDGIHGDGKKLKEKMVFDVKILERHPFTSQTFIPVGVGKDDKSTRYLVIVAPTLQISKSRNEVTSRPKAYPTPEILAKKKSLFDIFSHARPSPYTNEKAPPQNATRATPNRPKGPGLPDLSNIRAFIADGSQAVTYGAGTWHAPMVVLGEKDIAFVVVQYANDVALEDCQEVELKGEGAEEGLAVVVDLEPHELEKRGKLKAKL</sequence>
<keyword evidence="7" id="KW-1185">Reference proteome</keyword>
<dbReference type="PANTHER" id="PTHR21221">
    <property type="entry name" value="UREIDOGLYCOLATE HYDROLASE"/>
    <property type="match status" value="1"/>
</dbReference>
<feature type="region of interest" description="Disordered" evidence="5">
    <location>
        <begin position="25"/>
        <end position="44"/>
    </location>
</feature>
<gene>
    <name evidence="6" type="ORF">EJ08DRAFT_694248</name>
</gene>
<dbReference type="GO" id="GO:0004848">
    <property type="term" value="F:ureidoglycolate hydrolase activity"/>
    <property type="evidence" value="ECO:0007669"/>
    <property type="project" value="InterPro"/>
</dbReference>
<dbReference type="EMBL" id="MU007019">
    <property type="protein sequence ID" value="KAF2433767.1"/>
    <property type="molecule type" value="Genomic_DNA"/>
</dbReference>
<dbReference type="Gene3D" id="2.60.120.480">
    <property type="entry name" value="Ureidoglycolate hydrolase"/>
    <property type="match status" value="1"/>
</dbReference>
<evidence type="ECO:0000313" key="7">
    <source>
        <dbReference type="Proteomes" id="UP000800235"/>
    </source>
</evidence>
<comment type="subunit">
    <text evidence="1">Homodimer.</text>
</comment>
<dbReference type="AlphaFoldDB" id="A0A9P4NY25"/>
<evidence type="ECO:0000256" key="1">
    <source>
        <dbReference type="ARBA" id="ARBA00011738"/>
    </source>
</evidence>
<dbReference type="Pfam" id="PF04115">
    <property type="entry name" value="Ureidogly_lyase"/>
    <property type="match status" value="1"/>
</dbReference>
<evidence type="ECO:0000256" key="5">
    <source>
        <dbReference type="SAM" id="MobiDB-lite"/>
    </source>
</evidence>
<keyword evidence="3" id="KW-0456">Lyase</keyword>
<keyword evidence="6" id="KW-0378">Hydrolase</keyword>
<comment type="catalytic activity">
    <reaction evidence="4">
        <text>(S)-ureidoglycolate = urea + glyoxylate</text>
        <dbReference type="Rhea" id="RHEA:11304"/>
        <dbReference type="ChEBI" id="CHEBI:16199"/>
        <dbReference type="ChEBI" id="CHEBI:36655"/>
        <dbReference type="ChEBI" id="CHEBI:57296"/>
        <dbReference type="EC" id="4.3.2.3"/>
    </reaction>
</comment>
<dbReference type="GO" id="GO:0000256">
    <property type="term" value="P:allantoin catabolic process"/>
    <property type="evidence" value="ECO:0007669"/>
    <property type="project" value="InterPro"/>
</dbReference>
<evidence type="ECO:0000313" key="6">
    <source>
        <dbReference type="EMBL" id="KAF2433767.1"/>
    </source>
</evidence>
<reference evidence="6" key="1">
    <citation type="journal article" date="2020" name="Stud. Mycol.">
        <title>101 Dothideomycetes genomes: a test case for predicting lifestyles and emergence of pathogens.</title>
        <authorList>
            <person name="Haridas S."/>
            <person name="Albert R."/>
            <person name="Binder M."/>
            <person name="Bloem J."/>
            <person name="Labutti K."/>
            <person name="Salamov A."/>
            <person name="Andreopoulos B."/>
            <person name="Baker S."/>
            <person name="Barry K."/>
            <person name="Bills G."/>
            <person name="Bluhm B."/>
            <person name="Cannon C."/>
            <person name="Castanera R."/>
            <person name="Culley D."/>
            <person name="Daum C."/>
            <person name="Ezra D."/>
            <person name="Gonzalez J."/>
            <person name="Henrissat B."/>
            <person name="Kuo A."/>
            <person name="Liang C."/>
            <person name="Lipzen A."/>
            <person name="Lutzoni F."/>
            <person name="Magnuson J."/>
            <person name="Mondo S."/>
            <person name="Nolan M."/>
            <person name="Ohm R."/>
            <person name="Pangilinan J."/>
            <person name="Park H.-J."/>
            <person name="Ramirez L."/>
            <person name="Alfaro M."/>
            <person name="Sun H."/>
            <person name="Tritt A."/>
            <person name="Yoshinaga Y."/>
            <person name="Zwiers L.-H."/>
            <person name="Turgeon B."/>
            <person name="Goodwin S."/>
            <person name="Spatafora J."/>
            <person name="Crous P."/>
            <person name="Grigoriev I."/>
        </authorList>
    </citation>
    <scope>NUCLEOTIDE SEQUENCE</scope>
    <source>
        <strain evidence="6">CBS 130266</strain>
    </source>
</reference>
<keyword evidence="2" id="KW-0659">Purine metabolism</keyword>